<organism evidence="1 2">
    <name type="scientific">Prosthecodimorpha staleyi</name>
    <dbReference type="NCBI Taxonomy" id="2840188"/>
    <lineage>
        <taxon>Bacteria</taxon>
        <taxon>Pseudomonadati</taxon>
        <taxon>Pseudomonadota</taxon>
        <taxon>Alphaproteobacteria</taxon>
        <taxon>Hyphomicrobiales</taxon>
        <taxon>Ancalomicrobiaceae</taxon>
        <taxon>Prosthecodimorpha</taxon>
    </lineage>
</organism>
<sequence length="236" mass="25333">MVNAMGFSLSAFRRAVSGSVTVSAALLLATLAGVWSVRDRVFGMRDGGFEDTGPQAVGMTIAGQKLAVPTHLIRFDDQRSGGTHGRVDLAFTWPDLAAVQARSVRTLDDATPDPAVVFVSIEPRQSPLDTSARLTAVYARFFVGAPIEGPNGLVGQRMASGSGYEDELIFYEPGGARPFAARCFATDGDNRATTCLREIAVGPSLVALYRFRYALMPDWRSLDERVRALAEGLLSS</sequence>
<proteinExistence type="predicted"/>
<evidence type="ECO:0008006" key="3">
    <source>
        <dbReference type="Google" id="ProtNLM"/>
    </source>
</evidence>
<dbReference type="EMBL" id="JAHHZF010000006">
    <property type="protein sequence ID" value="MBT9290450.1"/>
    <property type="molecule type" value="Genomic_DNA"/>
</dbReference>
<dbReference type="AlphaFoldDB" id="A0A947GFD6"/>
<dbReference type="RefSeq" id="WP_261969050.1">
    <property type="nucleotide sequence ID" value="NZ_JAHHZF010000006.1"/>
</dbReference>
<comment type="caution">
    <text evidence="1">The sequence shown here is derived from an EMBL/GenBank/DDBJ whole genome shotgun (WGS) entry which is preliminary data.</text>
</comment>
<evidence type="ECO:0000313" key="1">
    <source>
        <dbReference type="EMBL" id="MBT9290450.1"/>
    </source>
</evidence>
<evidence type="ECO:0000313" key="2">
    <source>
        <dbReference type="Proteomes" id="UP000766595"/>
    </source>
</evidence>
<protein>
    <recommendedName>
        <fullName evidence="3">Transmembrane anchored protein</fullName>
    </recommendedName>
</protein>
<accession>A0A947GFD6</accession>
<gene>
    <name evidence="1" type="ORF">KL771_13350</name>
</gene>
<keyword evidence="2" id="KW-1185">Reference proteome</keyword>
<name>A0A947GFD6_9HYPH</name>
<reference evidence="1 2" key="1">
    <citation type="submission" date="2021-06" db="EMBL/GenBank/DDBJ databases">
        <authorList>
            <person name="Grouzdev D.S."/>
            <person name="Koziaeva V."/>
        </authorList>
    </citation>
    <scope>NUCLEOTIDE SEQUENCE [LARGE SCALE GENOMIC DNA]</scope>
    <source>
        <strain evidence="1 2">22</strain>
    </source>
</reference>
<dbReference type="Proteomes" id="UP000766595">
    <property type="component" value="Unassembled WGS sequence"/>
</dbReference>